<comment type="similarity">
    <text evidence="2">Belongs to the AlaDH/PNT family.</text>
</comment>
<evidence type="ECO:0000256" key="3">
    <source>
        <dbReference type="ARBA" id="ARBA00012943"/>
    </source>
</evidence>
<dbReference type="EC" id="7.1.1.1" evidence="3"/>
<evidence type="ECO:0000259" key="10">
    <source>
        <dbReference type="SMART" id="SM01003"/>
    </source>
</evidence>
<evidence type="ECO:0000313" key="11">
    <source>
        <dbReference type="EMBL" id="WPJ98177.1"/>
    </source>
</evidence>
<dbReference type="RefSeq" id="WP_319834980.1">
    <property type="nucleotide sequence ID" value="NZ_CP138858.1"/>
</dbReference>
<dbReference type="EMBL" id="CP138858">
    <property type="protein sequence ID" value="WPJ98177.1"/>
    <property type="molecule type" value="Genomic_DNA"/>
</dbReference>
<evidence type="ECO:0000259" key="9">
    <source>
        <dbReference type="SMART" id="SM01002"/>
    </source>
</evidence>
<evidence type="ECO:0000256" key="7">
    <source>
        <dbReference type="ARBA" id="ARBA00023027"/>
    </source>
</evidence>
<keyword evidence="6" id="KW-1278">Translocase</keyword>
<dbReference type="PANTHER" id="PTHR10160">
    <property type="entry name" value="NAD(P) TRANSHYDROGENASE"/>
    <property type="match status" value="1"/>
</dbReference>
<comment type="catalytic activity">
    <reaction evidence="8">
        <text>NAD(+) + NADPH + H(+)(in) = NADH + NADP(+) + H(+)(out)</text>
        <dbReference type="Rhea" id="RHEA:47992"/>
        <dbReference type="ChEBI" id="CHEBI:15378"/>
        <dbReference type="ChEBI" id="CHEBI:57540"/>
        <dbReference type="ChEBI" id="CHEBI:57783"/>
        <dbReference type="ChEBI" id="CHEBI:57945"/>
        <dbReference type="ChEBI" id="CHEBI:58349"/>
        <dbReference type="EC" id="7.1.1.1"/>
    </reaction>
</comment>
<evidence type="ECO:0000256" key="6">
    <source>
        <dbReference type="ARBA" id="ARBA00022967"/>
    </source>
</evidence>
<keyword evidence="4" id="KW-0547">Nucleotide-binding</keyword>
<dbReference type="Proteomes" id="UP001324993">
    <property type="component" value="Chromosome"/>
</dbReference>
<evidence type="ECO:0000256" key="1">
    <source>
        <dbReference type="ARBA" id="ARBA00003943"/>
    </source>
</evidence>
<evidence type="ECO:0000313" key="12">
    <source>
        <dbReference type="Proteomes" id="UP001324993"/>
    </source>
</evidence>
<reference evidence="11 12" key="1">
    <citation type="submission" date="2023-11" db="EMBL/GenBank/DDBJ databases">
        <title>Coraliomargarita sp. nov., isolated from marine algae.</title>
        <authorList>
            <person name="Lee J.K."/>
            <person name="Baek J.H."/>
            <person name="Kim J.M."/>
            <person name="Choi D.G."/>
            <person name="Jeon C.O."/>
        </authorList>
    </citation>
    <scope>NUCLEOTIDE SEQUENCE [LARGE SCALE GENOMIC DNA]</scope>
    <source>
        <strain evidence="11 12">J2-16</strain>
    </source>
</reference>
<feature type="domain" description="Alanine dehydrogenase/pyridine nucleotide transhydrogenase NAD(H)-binding" evidence="9">
    <location>
        <begin position="149"/>
        <end position="314"/>
    </location>
</feature>
<dbReference type="SUPFAM" id="SSF51735">
    <property type="entry name" value="NAD(P)-binding Rossmann-fold domains"/>
    <property type="match status" value="1"/>
</dbReference>
<dbReference type="Pfam" id="PF05222">
    <property type="entry name" value="AlaDh_PNT_N"/>
    <property type="match status" value="1"/>
</dbReference>
<dbReference type="InterPro" id="IPR008143">
    <property type="entry name" value="Ala_DH/PNT_CS2"/>
</dbReference>
<dbReference type="Pfam" id="PF01262">
    <property type="entry name" value="AlaDh_PNT_C"/>
    <property type="match status" value="1"/>
</dbReference>
<keyword evidence="12" id="KW-1185">Reference proteome</keyword>
<accession>A0ABZ0RQ00</accession>
<keyword evidence="5" id="KW-0521">NADP</keyword>
<protein>
    <recommendedName>
        <fullName evidence="3">proton-translocating NAD(P)(+) transhydrogenase</fullName>
        <ecNumber evidence="3">7.1.1.1</ecNumber>
    </recommendedName>
</protein>
<name>A0ABZ0RQ00_9BACT</name>
<dbReference type="InterPro" id="IPR036291">
    <property type="entry name" value="NAD(P)-bd_dom_sf"/>
</dbReference>
<evidence type="ECO:0000256" key="8">
    <source>
        <dbReference type="ARBA" id="ARBA00048202"/>
    </source>
</evidence>
<dbReference type="SMART" id="SM01003">
    <property type="entry name" value="AlaDh_PNT_N"/>
    <property type="match status" value="1"/>
</dbReference>
<sequence>MRRLFAPRESHPAETRTAIVPATVKKFKDLGLDVSVETGIGLQSDFNDEAYQTAGAEIVQASAAGYATADIVIRVRKPQTAELDALRPGTLHISFLDPFNEPQLIADLAKRKLASISMEMIPRSTLAQKMDALSSQANLAGYAAVIMATDRMRKILPMMMTPAGTISPARVFVIGVGVAGLQAIATAKRLGARVEAFDTRPAVEDQVKSLGAKFIKVDLGATGQTDQGYAQELTPEQMEKQRQEMAKACARADIVITTAKLFGRKAPVILDEGVLAQMQSGSIVIDFAVESGGNVVGSKLGEEIVTPQGVRVIGPENLEGYFPKDASLMLASNFYNLIEHFWDAKTQDFQYREEDEILKGCLITRGGQVVHERFK</sequence>
<dbReference type="Gene3D" id="3.40.50.720">
    <property type="entry name" value="NAD(P)-binding Rossmann-like Domain"/>
    <property type="match status" value="2"/>
</dbReference>
<feature type="domain" description="Alanine dehydrogenase/pyridine nucleotide transhydrogenase N-terminal" evidence="10">
    <location>
        <begin position="5"/>
        <end position="140"/>
    </location>
</feature>
<organism evidence="11 12">
    <name type="scientific">Coraliomargarita algicola</name>
    <dbReference type="NCBI Taxonomy" id="3092156"/>
    <lineage>
        <taxon>Bacteria</taxon>
        <taxon>Pseudomonadati</taxon>
        <taxon>Verrucomicrobiota</taxon>
        <taxon>Opitutia</taxon>
        <taxon>Puniceicoccales</taxon>
        <taxon>Coraliomargaritaceae</taxon>
        <taxon>Coraliomargarita</taxon>
    </lineage>
</organism>
<dbReference type="CDD" id="cd05304">
    <property type="entry name" value="Rubrum_tdh"/>
    <property type="match status" value="1"/>
</dbReference>
<dbReference type="SMART" id="SM01002">
    <property type="entry name" value="AlaDh_PNT_C"/>
    <property type="match status" value="1"/>
</dbReference>
<dbReference type="SUPFAM" id="SSF52283">
    <property type="entry name" value="Formate/glycerate dehydrogenase catalytic domain-like"/>
    <property type="match status" value="1"/>
</dbReference>
<proteinExistence type="inferred from homology"/>
<dbReference type="PROSITE" id="PS00837">
    <property type="entry name" value="ALADH_PNT_2"/>
    <property type="match status" value="1"/>
</dbReference>
<dbReference type="InterPro" id="IPR007698">
    <property type="entry name" value="AlaDH/PNT_NAD(H)-bd"/>
</dbReference>
<dbReference type="InterPro" id="IPR007886">
    <property type="entry name" value="AlaDH/PNT_N"/>
</dbReference>
<evidence type="ECO:0000256" key="5">
    <source>
        <dbReference type="ARBA" id="ARBA00022857"/>
    </source>
</evidence>
<evidence type="ECO:0000256" key="4">
    <source>
        <dbReference type="ARBA" id="ARBA00022741"/>
    </source>
</evidence>
<keyword evidence="7" id="KW-0520">NAD</keyword>
<gene>
    <name evidence="11" type="ORF">SH580_10745</name>
</gene>
<evidence type="ECO:0000256" key="2">
    <source>
        <dbReference type="ARBA" id="ARBA00005689"/>
    </source>
</evidence>
<dbReference type="PANTHER" id="PTHR10160:SF19">
    <property type="entry name" value="PROTON-TRANSLOCATING NAD(P)(+) TRANSHYDROGENASE"/>
    <property type="match status" value="1"/>
</dbReference>
<comment type="function">
    <text evidence="1">The transhydrogenation between NADH and NADP is coupled to respiration and ATP hydrolysis and functions as a proton pump across the membrane.</text>
</comment>